<evidence type="ECO:0000313" key="2">
    <source>
        <dbReference type="Proteomes" id="UP000626370"/>
    </source>
</evidence>
<organism evidence="1 2">
    <name type="scientific">Thalassotalea profundi</name>
    <dbReference type="NCBI Taxonomy" id="2036687"/>
    <lineage>
        <taxon>Bacteria</taxon>
        <taxon>Pseudomonadati</taxon>
        <taxon>Pseudomonadota</taxon>
        <taxon>Gammaproteobacteria</taxon>
        <taxon>Alteromonadales</taxon>
        <taxon>Colwelliaceae</taxon>
        <taxon>Thalassotalea</taxon>
    </lineage>
</organism>
<reference evidence="2" key="1">
    <citation type="journal article" date="2019" name="Int. J. Syst. Evol. Microbiol.">
        <title>The Global Catalogue of Microorganisms (GCM) 10K type strain sequencing project: providing services to taxonomists for standard genome sequencing and annotation.</title>
        <authorList>
            <consortium name="The Broad Institute Genomics Platform"/>
            <consortium name="The Broad Institute Genome Sequencing Center for Infectious Disease"/>
            <person name="Wu L."/>
            <person name="Ma J."/>
        </authorList>
    </citation>
    <scope>NUCLEOTIDE SEQUENCE [LARGE SCALE GENOMIC DNA]</scope>
    <source>
        <strain evidence="2">CGMCC 1.15922</strain>
    </source>
</reference>
<dbReference type="Proteomes" id="UP000626370">
    <property type="component" value="Unassembled WGS sequence"/>
</dbReference>
<dbReference type="EMBL" id="BNAH01000017">
    <property type="protein sequence ID" value="GHF01624.1"/>
    <property type="molecule type" value="Genomic_DNA"/>
</dbReference>
<gene>
    <name evidence="1" type="ORF">GCM10011501_33940</name>
</gene>
<name>A0ABQ3J3P8_9GAMM</name>
<proteinExistence type="predicted"/>
<sequence length="150" mass="17300">MDSHLEKQNPKVWVLTKASPEKVVTTINFNTPNPSLRHKKLTINLNEYQQKLVQFDNNKNKVLMDYMHQLQAIITKQSTLISAENKQSKEEGSHQENCNSNSYNAIEANQTADFFNSLTQVQKKHVKEAHSKHNVRGITGYSEYLKNINM</sequence>
<comment type="caution">
    <text evidence="1">The sequence shown here is derived from an EMBL/GenBank/DDBJ whole genome shotgun (WGS) entry which is preliminary data.</text>
</comment>
<evidence type="ECO:0000313" key="1">
    <source>
        <dbReference type="EMBL" id="GHF01624.1"/>
    </source>
</evidence>
<keyword evidence="2" id="KW-1185">Reference proteome</keyword>
<protein>
    <submittedName>
        <fullName evidence="1">Uncharacterized protein</fullName>
    </submittedName>
</protein>
<accession>A0ABQ3J3P8</accession>